<dbReference type="CDD" id="cd00637">
    <property type="entry name" value="7tm_classA_rhodopsin-like"/>
    <property type="match status" value="1"/>
</dbReference>
<feature type="domain" description="G-protein coupled receptors family 1 profile" evidence="7">
    <location>
        <begin position="1"/>
        <end position="140"/>
    </location>
</feature>
<feature type="compositionally biased region" description="Basic and acidic residues" evidence="6">
    <location>
        <begin position="384"/>
        <end position="405"/>
    </location>
</feature>
<dbReference type="InParanoid" id="A7SRA1"/>
<keyword evidence="3" id="KW-1133">Transmembrane helix</keyword>
<dbReference type="InterPro" id="IPR017452">
    <property type="entry name" value="GPCR_Rhodpsn_7TM"/>
</dbReference>
<evidence type="ECO:0000256" key="5">
    <source>
        <dbReference type="SAM" id="Coils"/>
    </source>
</evidence>
<dbReference type="Gene3D" id="1.20.1070.10">
    <property type="entry name" value="Rhodopsin 7-helix transmembrane proteins"/>
    <property type="match status" value="1"/>
</dbReference>
<evidence type="ECO:0000256" key="3">
    <source>
        <dbReference type="ARBA" id="ARBA00022989"/>
    </source>
</evidence>
<feature type="region of interest" description="Disordered" evidence="6">
    <location>
        <begin position="332"/>
        <end position="426"/>
    </location>
</feature>
<feature type="region of interest" description="Disordered" evidence="6">
    <location>
        <begin position="798"/>
        <end position="863"/>
    </location>
</feature>
<dbReference type="InterPro" id="IPR000276">
    <property type="entry name" value="GPCR_Rhodpsn"/>
</dbReference>
<dbReference type="OMA" id="SANHCKE"/>
<feature type="region of interest" description="Disordered" evidence="6">
    <location>
        <begin position="165"/>
        <end position="186"/>
    </location>
</feature>
<dbReference type="AlphaFoldDB" id="A7SRA1"/>
<evidence type="ECO:0000313" key="9">
    <source>
        <dbReference type="Proteomes" id="UP000001593"/>
    </source>
</evidence>
<dbReference type="EMBL" id="DS469758">
    <property type="protein sequence ID" value="EDO33778.1"/>
    <property type="molecule type" value="Genomic_DNA"/>
</dbReference>
<keyword evidence="5" id="KW-0175">Coiled coil</keyword>
<organism evidence="8 9">
    <name type="scientific">Nematostella vectensis</name>
    <name type="common">Starlet sea anemone</name>
    <dbReference type="NCBI Taxonomy" id="45351"/>
    <lineage>
        <taxon>Eukaryota</taxon>
        <taxon>Metazoa</taxon>
        <taxon>Cnidaria</taxon>
        <taxon>Anthozoa</taxon>
        <taxon>Hexacorallia</taxon>
        <taxon>Actiniaria</taxon>
        <taxon>Edwardsiidae</taxon>
        <taxon>Nematostella</taxon>
    </lineage>
</organism>
<sequence>MALSDLILLMVLIPGQLDVLFSDGLCHLNQAQGTFGVILEKVYILVCNSMPFISGATLLVISLERFRAVSTTIQRLPVSRLQMALVVSTTWLIPALLNSYQLFRVGTTQAFPCGFEVFVSKGFEFAIVRQTFVFLVHLSLSTTVQRPGVMELQVYSSEEQLASRHSSTSDFGMEESPSSEVDVEGGQDGLESSDYIAPVGTTKEYSRNLTPTHQTKKNLYLKLDEILIDALHREFEVYPGATVDRIIMVNFLSNVVVSNIPSFPDLQKIMCLRDTVLTARVKRAFPDVEYKRKQIRQDHFRKAYPSQCLLLLRCLVISLPPIDDGYIIIKDAPHHDSKSKPQATVSWKTEASPSTEPRPLRHHHSHHSPLNTPALPQHTITRKSGKERQTRSEKKSPAAKEDKSLVKIAPMPSQAPGTPSAPAVTEYNPQERSAVVVDNYSIAKWVKSHYVEDSSSYVPVQDVVKTFKQSFGLEITYKECHQMIYSAFTSPRQRTCPLKTVRVSSMGAQYVYRGIAPAKNDGSTESDTKSYDDSASPPEPTVVSLSGNPIQDEREEIWQKLVEEMKVERDQAVTERNQALSVLMEVEKEYSKALLMIEDLRKEKDIVRVEPRGETATIHHRATGHEDTKNTKPAQEVLLTHHRDPVNESASPHRDTTQVLSTYIRDHISPRTFHYYPERLAANAASLSEDEDHIKEERDQIWSSMLVKTRRERDEARSRLEIVKKERDCYLERLHHHEKENQRLRDMVGLHVGAEVSTTHVIRPLPTFAHALGTNSADPSDDVRDGKEALDTVLSRLKSKRKQSTPTKLSKLPRLSRESPQDASTNGRLTPVDVTSGGNASEVKSADCSESPESETICEEKDPDDMLLFFEGSDMVAFRPHPMET</sequence>
<evidence type="ECO:0000259" key="7">
    <source>
        <dbReference type="PROSITE" id="PS50262"/>
    </source>
</evidence>
<comment type="subcellular location">
    <subcellularLocation>
        <location evidence="1">Membrane</location>
    </subcellularLocation>
</comment>
<evidence type="ECO:0000256" key="1">
    <source>
        <dbReference type="ARBA" id="ARBA00004370"/>
    </source>
</evidence>
<dbReference type="HOGENOM" id="CLU_325792_0_0_1"/>
<name>A7SRA1_NEMVE</name>
<proteinExistence type="predicted"/>
<accession>A7SRA1</accession>
<dbReference type="SUPFAM" id="SSF81321">
    <property type="entry name" value="Family A G protein-coupled receptor-like"/>
    <property type="match status" value="1"/>
</dbReference>
<keyword evidence="2" id="KW-0812">Transmembrane</keyword>
<feature type="compositionally biased region" description="Polar residues" evidence="6">
    <location>
        <begin position="340"/>
        <end position="355"/>
    </location>
</feature>
<reference evidence="8 9" key="1">
    <citation type="journal article" date="2007" name="Science">
        <title>Sea anemone genome reveals ancestral eumetazoan gene repertoire and genomic organization.</title>
        <authorList>
            <person name="Putnam N.H."/>
            <person name="Srivastava M."/>
            <person name="Hellsten U."/>
            <person name="Dirks B."/>
            <person name="Chapman J."/>
            <person name="Salamov A."/>
            <person name="Terry A."/>
            <person name="Shapiro H."/>
            <person name="Lindquist E."/>
            <person name="Kapitonov V.V."/>
            <person name="Jurka J."/>
            <person name="Genikhovich G."/>
            <person name="Grigoriev I.V."/>
            <person name="Lucas S.M."/>
            <person name="Steele R.E."/>
            <person name="Finnerty J.R."/>
            <person name="Technau U."/>
            <person name="Martindale M.Q."/>
            <person name="Rokhsar D.S."/>
        </authorList>
    </citation>
    <scope>NUCLEOTIDE SEQUENCE [LARGE SCALE GENOMIC DNA]</scope>
    <source>
        <strain evidence="9">CH2 X CH6</strain>
    </source>
</reference>
<keyword evidence="9" id="KW-1185">Reference proteome</keyword>
<dbReference type="Proteomes" id="UP000001593">
    <property type="component" value="Unassembled WGS sequence"/>
</dbReference>
<evidence type="ECO:0000256" key="4">
    <source>
        <dbReference type="ARBA" id="ARBA00023136"/>
    </source>
</evidence>
<evidence type="ECO:0000256" key="2">
    <source>
        <dbReference type="ARBA" id="ARBA00022692"/>
    </source>
</evidence>
<evidence type="ECO:0000256" key="6">
    <source>
        <dbReference type="SAM" id="MobiDB-lite"/>
    </source>
</evidence>
<feature type="region of interest" description="Disordered" evidence="6">
    <location>
        <begin position="517"/>
        <end position="546"/>
    </location>
</feature>
<dbReference type="PROSITE" id="PS50262">
    <property type="entry name" value="G_PROTEIN_RECEP_F1_2"/>
    <property type="match status" value="1"/>
</dbReference>
<keyword evidence="4" id="KW-0472">Membrane</keyword>
<protein>
    <recommendedName>
        <fullName evidence="7">G-protein coupled receptors family 1 profile domain-containing protein</fullName>
    </recommendedName>
</protein>
<dbReference type="GO" id="GO:0016020">
    <property type="term" value="C:membrane"/>
    <property type="evidence" value="ECO:0007669"/>
    <property type="project" value="UniProtKB-SubCell"/>
</dbReference>
<feature type="coiled-coil region" evidence="5">
    <location>
        <begin position="706"/>
        <end position="747"/>
    </location>
</feature>
<dbReference type="PROSITE" id="PS00237">
    <property type="entry name" value="G_PROTEIN_RECEP_F1_1"/>
    <property type="match status" value="1"/>
</dbReference>
<gene>
    <name evidence="8" type="ORF">NEMVEDRAFT_v1g216205</name>
</gene>
<feature type="compositionally biased region" description="Acidic residues" evidence="6">
    <location>
        <begin position="850"/>
        <end position="863"/>
    </location>
</feature>
<dbReference type="GO" id="GO:0004930">
    <property type="term" value="F:G protein-coupled receptor activity"/>
    <property type="evidence" value="ECO:0007669"/>
    <property type="project" value="InterPro"/>
</dbReference>
<evidence type="ECO:0000313" key="8">
    <source>
        <dbReference type="EMBL" id="EDO33778.1"/>
    </source>
</evidence>